<dbReference type="PANTHER" id="PTHR30408:SF13">
    <property type="entry name" value="TYPE I RESTRICTION ENZYME HINDI SPECIFICITY SUBUNIT"/>
    <property type="match status" value="1"/>
</dbReference>
<evidence type="ECO:0000256" key="2">
    <source>
        <dbReference type="ARBA" id="ARBA00022747"/>
    </source>
</evidence>
<protein>
    <submittedName>
        <fullName evidence="5">Restriction endonuclease S subunit</fullName>
    </submittedName>
</protein>
<keyword evidence="6" id="KW-1185">Reference proteome</keyword>
<dbReference type="RefSeq" id="WP_082326529.1">
    <property type="nucleotide sequence ID" value="NZ_LGIA01000180.1"/>
</dbReference>
<dbReference type="PANTHER" id="PTHR30408">
    <property type="entry name" value="TYPE-1 RESTRICTION ENZYME ECOKI SPECIFICITY PROTEIN"/>
    <property type="match status" value="1"/>
</dbReference>
<comment type="similarity">
    <text evidence="1">Belongs to the type-I restriction system S methylase family.</text>
</comment>
<keyword evidence="2" id="KW-0680">Restriction system</keyword>
<dbReference type="Proteomes" id="UP000036958">
    <property type="component" value="Unassembled WGS sequence"/>
</dbReference>
<dbReference type="InterPro" id="IPR052021">
    <property type="entry name" value="Type-I_RS_S_subunit"/>
</dbReference>
<dbReference type="PATRIC" id="fig|1409788.3.peg.3584"/>
<name>A0A0L8V5V8_9BACT</name>
<keyword evidence="5" id="KW-0378">Hydrolase</keyword>
<evidence type="ECO:0000259" key="4">
    <source>
        <dbReference type="Pfam" id="PF01420"/>
    </source>
</evidence>
<proteinExistence type="inferred from homology"/>
<dbReference type="InterPro" id="IPR000055">
    <property type="entry name" value="Restrct_endonuc_typeI_TRD"/>
</dbReference>
<evidence type="ECO:0000256" key="3">
    <source>
        <dbReference type="ARBA" id="ARBA00023125"/>
    </source>
</evidence>
<dbReference type="CDD" id="cd17266">
    <property type="entry name" value="RMtype1_S_Sau1132ORF3780P-TRD2-CR2_like"/>
    <property type="match status" value="1"/>
</dbReference>
<keyword evidence="5" id="KW-0540">Nuclease</keyword>
<keyword evidence="5" id="KW-0255">Endonuclease</keyword>
<gene>
    <name evidence="5" type="ORF">NC99_34970</name>
</gene>
<dbReference type="Gene3D" id="3.90.220.20">
    <property type="entry name" value="DNA methylase specificity domains"/>
    <property type="match status" value="2"/>
</dbReference>
<feature type="domain" description="Type I restriction modification DNA specificity" evidence="4">
    <location>
        <begin position="63"/>
        <end position="174"/>
    </location>
</feature>
<keyword evidence="3" id="KW-0238">DNA-binding</keyword>
<organism evidence="5 6">
    <name type="scientific">Sunxiuqinia dokdonensis</name>
    <dbReference type="NCBI Taxonomy" id="1409788"/>
    <lineage>
        <taxon>Bacteria</taxon>
        <taxon>Pseudomonadati</taxon>
        <taxon>Bacteroidota</taxon>
        <taxon>Bacteroidia</taxon>
        <taxon>Marinilabiliales</taxon>
        <taxon>Prolixibacteraceae</taxon>
        <taxon>Sunxiuqinia</taxon>
    </lineage>
</organism>
<comment type="caution">
    <text evidence="5">The sequence shown here is derived from an EMBL/GenBank/DDBJ whole genome shotgun (WGS) entry which is preliminary data.</text>
</comment>
<accession>A0A0L8V5V8</accession>
<dbReference type="EMBL" id="LGIA01000180">
    <property type="protein sequence ID" value="KOH43728.1"/>
    <property type="molecule type" value="Genomic_DNA"/>
</dbReference>
<dbReference type="OrthoDB" id="9816225at2"/>
<sequence length="388" mass="44704">MQRDYKPLGNYIREVNVRNTDLKVELLLGVSIKKVFMPSIANIVGTDMRSYKILERNQFAYGPVTSRNGDKISIALLDDYDEAIISHAYTAFEIIDTNELNPEYLMMWFRRPEFDRYARFMSHGSAREVFGWEELSNTMLPIPSPEKQREIVAEYNTIKNRIALNNQLIQKLEETAQAIYKQWFVDFEFPDENGNLYKSTGGKMVWNEELDREIPEGWKVDNLETLIEFKNGKSKPNNVGDYPVYGGNGVLGYVNDYNNENVLAIGRVGAYCGSLYRELDKCWISDNAISAKSRNDANMFCYYLLRDLNLNERSEGTGQPLITQGLLNGLRVLVVPADNIVRFEREVVKIFKHTVIVERENTKLESLNFLVLSKLATKGNKIYEYPVC</sequence>
<dbReference type="GO" id="GO:0003677">
    <property type="term" value="F:DNA binding"/>
    <property type="evidence" value="ECO:0007669"/>
    <property type="project" value="UniProtKB-KW"/>
</dbReference>
<dbReference type="AlphaFoldDB" id="A0A0L8V5V8"/>
<evidence type="ECO:0000313" key="5">
    <source>
        <dbReference type="EMBL" id="KOH43728.1"/>
    </source>
</evidence>
<evidence type="ECO:0000256" key="1">
    <source>
        <dbReference type="ARBA" id="ARBA00010923"/>
    </source>
</evidence>
<dbReference type="InterPro" id="IPR044946">
    <property type="entry name" value="Restrct_endonuc_typeI_TRD_sf"/>
</dbReference>
<dbReference type="STRING" id="1409788.NC99_34970"/>
<dbReference type="SUPFAM" id="SSF116734">
    <property type="entry name" value="DNA methylase specificity domain"/>
    <property type="match status" value="2"/>
</dbReference>
<dbReference type="Pfam" id="PF01420">
    <property type="entry name" value="Methylase_S"/>
    <property type="match status" value="2"/>
</dbReference>
<dbReference type="GO" id="GO:0004519">
    <property type="term" value="F:endonuclease activity"/>
    <property type="evidence" value="ECO:0007669"/>
    <property type="project" value="UniProtKB-KW"/>
</dbReference>
<feature type="domain" description="Type I restriction modification DNA specificity" evidence="4">
    <location>
        <begin position="215"/>
        <end position="352"/>
    </location>
</feature>
<reference evidence="6" key="1">
    <citation type="submission" date="2015-07" db="EMBL/GenBank/DDBJ databases">
        <title>Genome sequencing of Sunxiuqinia dokdonensis strain SK.</title>
        <authorList>
            <person name="Ahn S."/>
            <person name="Kim B.-C."/>
        </authorList>
    </citation>
    <scope>NUCLEOTIDE SEQUENCE [LARGE SCALE GENOMIC DNA]</scope>
    <source>
        <strain evidence="6">SK</strain>
    </source>
</reference>
<evidence type="ECO:0000313" key="6">
    <source>
        <dbReference type="Proteomes" id="UP000036958"/>
    </source>
</evidence>
<dbReference type="GO" id="GO:0009307">
    <property type="term" value="P:DNA restriction-modification system"/>
    <property type="evidence" value="ECO:0007669"/>
    <property type="project" value="UniProtKB-KW"/>
</dbReference>